<protein>
    <submittedName>
        <fullName evidence="1">Uncharacterized protein</fullName>
    </submittedName>
</protein>
<name>U2QRL8_EUBRA</name>
<evidence type="ECO:0000313" key="2">
    <source>
        <dbReference type="Proteomes" id="UP000016608"/>
    </source>
</evidence>
<dbReference type="HOGENOM" id="CLU_1080718_0_0_9"/>
<evidence type="ECO:0000313" key="1">
    <source>
        <dbReference type="EMBL" id="ERK41382.1"/>
    </source>
</evidence>
<dbReference type="PATRIC" id="fig|1256908.3.peg.3028"/>
<accession>U2QRL8</accession>
<sequence>MIHWLQQFIDKWNAGRRAKKPNGTLMDEVEDVSANPWIYATREVIEQILLYRGRISGHRVDCESDICKKTGEEMLESKAAERHDLLEAYREFRPMILDTDSPEQVFGEEDDVDQILEQLYPGLNFLEICTDRPQYFAAFADRMEHECGLIVRILPLAEMHQSRAGMVLDLQRYGELHVREFRRDVIYLPFYKRRWREYREVESQEACVCNKRCALRQKNSSLPENTGEIPKRNLDIEVPIGYNVVIVKVGKTLQKFR</sequence>
<dbReference type="Proteomes" id="UP000016608">
    <property type="component" value="Unassembled WGS sequence"/>
</dbReference>
<dbReference type="eggNOG" id="ENOG50336FZ">
    <property type="taxonomic scope" value="Bacteria"/>
</dbReference>
<gene>
    <name evidence="1" type="ORF">HMPREF0373_03305</name>
</gene>
<organism evidence="1 2">
    <name type="scientific">Eubacterium ramulus ATCC 29099</name>
    <dbReference type="NCBI Taxonomy" id="1256908"/>
    <lineage>
        <taxon>Bacteria</taxon>
        <taxon>Bacillati</taxon>
        <taxon>Bacillota</taxon>
        <taxon>Clostridia</taxon>
        <taxon>Eubacteriales</taxon>
        <taxon>Eubacteriaceae</taxon>
        <taxon>Eubacterium</taxon>
    </lineage>
</organism>
<keyword evidence="2" id="KW-1185">Reference proteome</keyword>
<comment type="caution">
    <text evidence="1">The sequence shown here is derived from an EMBL/GenBank/DDBJ whole genome shotgun (WGS) entry which is preliminary data.</text>
</comment>
<dbReference type="EMBL" id="AWVJ01000196">
    <property type="protein sequence ID" value="ERK41382.1"/>
    <property type="molecule type" value="Genomic_DNA"/>
</dbReference>
<reference evidence="1 2" key="1">
    <citation type="submission" date="2013-06" db="EMBL/GenBank/DDBJ databases">
        <authorList>
            <person name="Weinstock G."/>
            <person name="Sodergren E."/>
            <person name="Lobos E.A."/>
            <person name="Fulton L."/>
            <person name="Fulton R."/>
            <person name="Courtney L."/>
            <person name="Fronick C."/>
            <person name="O'Laughlin M."/>
            <person name="Godfrey J."/>
            <person name="Wilson R.M."/>
            <person name="Miner T."/>
            <person name="Farmer C."/>
            <person name="Delehaunty K."/>
            <person name="Cordes M."/>
            <person name="Minx P."/>
            <person name="Tomlinson C."/>
            <person name="Chen J."/>
            <person name="Wollam A."/>
            <person name="Pepin K.H."/>
            <person name="Bhonagiri V."/>
            <person name="Zhang X."/>
            <person name="Warren W."/>
            <person name="Mitreva M."/>
            <person name="Mardis E.R."/>
            <person name="Wilson R.K."/>
        </authorList>
    </citation>
    <scope>NUCLEOTIDE SEQUENCE [LARGE SCALE GENOMIC DNA]</scope>
    <source>
        <strain evidence="1 2">ATCC 29099</strain>
    </source>
</reference>
<dbReference type="AlphaFoldDB" id="U2QRL8"/>
<proteinExistence type="predicted"/>